<dbReference type="Pfam" id="PF01026">
    <property type="entry name" value="TatD_DNase"/>
    <property type="match status" value="1"/>
</dbReference>
<dbReference type="InterPro" id="IPR018228">
    <property type="entry name" value="DNase_TatD-rel_CS"/>
</dbReference>
<keyword evidence="4 8" id="KW-0378">Hydrolase</keyword>
<dbReference type="InterPro" id="IPR032466">
    <property type="entry name" value="Metal_Hydrolase"/>
</dbReference>
<feature type="binding site" evidence="7">
    <location>
        <position position="208"/>
    </location>
    <ligand>
        <name>a divalent metal cation</name>
        <dbReference type="ChEBI" id="CHEBI:60240"/>
        <label>1</label>
    </ligand>
</feature>
<dbReference type="FunFam" id="3.20.20.140:FF:000018">
    <property type="entry name" value="3'-5' ssDNA/RNA exonuclease TatD"/>
    <property type="match status" value="1"/>
</dbReference>
<organism evidence="8 9">
    <name type="scientific">Aliikangiella coralliicola</name>
    <dbReference type="NCBI Taxonomy" id="2592383"/>
    <lineage>
        <taxon>Bacteria</taxon>
        <taxon>Pseudomonadati</taxon>
        <taxon>Pseudomonadota</taxon>
        <taxon>Gammaproteobacteria</taxon>
        <taxon>Oceanospirillales</taxon>
        <taxon>Pleioneaceae</taxon>
        <taxon>Aliikangiella</taxon>
    </lineage>
</organism>
<protein>
    <submittedName>
        <fullName evidence="8">Hydrolase TatD</fullName>
    </submittedName>
</protein>
<evidence type="ECO:0000256" key="1">
    <source>
        <dbReference type="ARBA" id="ARBA00022490"/>
    </source>
</evidence>
<keyword evidence="1" id="KW-0963">Cytoplasm</keyword>
<reference evidence="8 9" key="1">
    <citation type="submission" date="2019-07" db="EMBL/GenBank/DDBJ databases">
        <title>Draft genome for Aliikangiella sp. M105.</title>
        <authorList>
            <person name="Wang G."/>
        </authorList>
    </citation>
    <scope>NUCLEOTIDE SEQUENCE [LARGE SCALE GENOMIC DNA]</scope>
    <source>
        <strain evidence="8 9">M105</strain>
    </source>
</reference>
<evidence type="ECO:0000256" key="6">
    <source>
        <dbReference type="ARBA" id="ARBA00022842"/>
    </source>
</evidence>
<dbReference type="GO" id="GO:0004527">
    <property type="term" value="F:exonuclease activity"/>
    <property type="evidence" value="ECO:0007669"/>
    <property type="project" value="UniProtKB-KW"/>
</dbReference>
<dbReference type="InterPro" id="IPR050891">
    <property type="entry name" value="TatD-type_Hydrolase"/>
</dbReference>
<evidence type="ECO:0000256" key="7">
    <source>
        <dbReference type="PIRSR" id="PIRSR005902-1"/>
    </source>
</evidence>
<dbReference type="AlphaFoldDB" id="A0A545U7D3"/>
<evidence type="ECO:0000256" key="2">
    <source>
        <dbReference type="ARBA" id="ARBA00022722"/>
    </source>
</evidence>
<evidence type="ECO:0000256" key="4">
    <source>
        <dbReference type="ARBA" id="ARBA00022801"/>
    </source>
</evidence>
<evidence type="ECO:0000256" key="5">
    <source>
        <dbReference type="ARBA" id="ARBA00022839"/>
    </source>
</evidence>
<comment type="caution">
    <text evidence="8">The sequence shown here is derived from an EMBL/GenBank/DDBJ whole genome shotgun (WGS) entry which is preliminary data.</text>
</comment>
<sequence length="264" mass="29821">MQMDWIDIGINLTNKRFDHDREQVIDSAIEVGVNKLVITGTSVRESQRALLMANERPDTLFSTAGCHPHDAKSLDEDGLAQIDSLANEQQVVAIGECGLDFNRNFSPKEKQIEVFKQQLELAVKVQKPVFLHERDAFDTQYQILKDYLPSLNGAVSHCFTGQQAHLEAYLSLGLSIGITGWICDERRGKALYDIVKFIPDDRLMVETDGPYLTPRNLPKKPKDGRNEPRFLPHIAKTIAEARGQSLQHIAEISYTNSCHFFNLD</sequence>
<dbReference type="Gene3D" id="3.20.20.140">
    <property type="entry name" value="Metal-dependent hydrolases"/>
    <property type="match status" value="1"/>
</dbReference>
<dbReference type="CDD" id="cd01310">
    <property type="entry name" value="TatD_DNAse"/>
    <property type="match status" value="1"/>
</dbReference>
<keyword evidence="3 7" id="KW-0479">Metal-binding</keyword>
<keyword evidence="2" id="KW-0540">Nuclease</keyword>
<feature type="binding site" evidence="7">
    <location>
        <position position="132"/>
    </location>
    <ligand>
        <name>a divalent metal cation</name>
        <dbReference type="ChEBI" id="CHEBI:60240"/>
        <label>2</label>
    </ligand>
</feature>
<dbReference type="OrthoDB" id="9810005at2"/>
<feature type="binding site" evidence="7">
    <location>
        <position position="96"/>
    </location>
    <ligand>
        <name>a divalent metal cation</name>
        <dbReference type="ChEBI" id="CHEBI:60240"/>
        <label>1</label>
    </ligand>
</feature>
<evidence type="ECO:0000313" key="9">
    <source>
        <dbReference type="Proteomes" id="UP000315439"/>
    </source>
</evidence>
<dbReference type="Proteomes" id="UP000315439">
    <property type="component" value="Unassembled WGS sequence"/>
</dbReference>
<name>A0A545U7D3_9GAMM</name>
<proteinExistence type="predicted"/>
<evidence type="ECO:0000313" key="8">
    <source>
        <dbReference type="EMBL" id="TQV85377.1"/>
    </source>
</evidence>
<accession>A0A545U7D3</accession>
<dbReference type="EMBL" id="VIKS01000012">
    <property type="protein sequence ID" value="TQV85377.1"/>
    <property type="molecule type" value="Genomic_DNA"/>
</dbReference>
<dbReference type="InterPro" id="IPR001130">
    <property type="entry name" value="TatD-like"/>
</dbReference>
<keyword evidence="9" id="KW-1185">Reference proteome</keyword>
<dbReference type="PANTHER" id="PTHR10060:SF15">
    <property type="entry name" value="DEOXYRIBONUCLEASE TATDN1"/>
    <property type="match status" value="1"/>
</dbReference>
<dbReference type="PANTHER" id="PTHR10060">
    <property type="entry name" value="TATD FAMILY DEOXYRIBONUCLEASE"/>
    <property type="match status" value="1"/>
</dbReference>
<keyword evidence="6" id="KW-0460">Magnesium</keyword>
<dbReference type="PIRSF" id="PIRSF005902">
    <property type="entry name" value="DNase_TatD"/>
    <property type="match status" value="1"/>
</dbReference>
<dbReference type="GO" id="GO:0046872">
    <property type="term" value="F:metal ion binding"/>
    <property type="evidence" value="ECO:0007669"/>
    <property type="project" value="UniProtKB-KW"/>
</dbReference>
<dbReference type="SUPFAM" id="SSF51556">
    <property type="entry name" value="Metallo-dependent hydrolases"/>
    <property type="match status" value="1"/>
</dbReference>
<evidence type="ECO:0000256" key="3">
    <source>
        <dbReference type="ARBA" id="ARBA00022723"/>
    </source>
</evidence>
<feature type="binding site" evidence="7">
    <location>
        <position position="157"/>
    </location>
    <ligand>
        <name>a divalent metal cation</name>
        <dbReference type="ChEBI" id="CHEBI:60240"/>
        <label>2</label>
    </ligand>
</feature>
<gene>
    <name evidence="8" type="ORF">FLL46_19620</name>
</gene>
<keyword evidence="5" id="KW-0269">Exonuclease</keyword>
<dbReference type="PROSITE" id="PS01090">
    <property type="entry name" value="TATD_2"/>
    <property type="match status" value="1"/>
</dbReference>